<reference evidence="3" key="1">
    <citation type="submission" date="2018-06" db="EMBL/GenBank/DDBJ databases">
        <authorList>
            <person name="Zhirakovskaya E."/>
        </authorList>
    </citation>
    <scope>NUCLEOTIDE SEQUENCE</scope>
</reference>
<keyword evidence="3" id="KW-0456">Lyase</keyword>
<accession>A0A3B0RI35</accession>
<dbReference type="AlphaFoldDB" id="A0A3B0RI35"/>
<dbReference type="InterPro" id="IPR036291">
    <property type="entry name" value="NAD(P)-bd_dom_sf"/>
</dbReference>
<dbReference type="Gene3D" id="3.40.50.720">
    <property type="entry name" value="NAD(P)-binding Rossmann-like Domain"/>
    <property type="match status" value="2"/>
</dbReference>
<dbReference type="InterPro" id="IPR003869">
    <property type="entry name" value="Polysac_CapD-like"/>
</dbReference>
<evidence type="ECO:0000259" key="2">
    <source>
        <dbReference type="Pfam" id="PF02719"/>
    </source>
</evidence>
<dbReference type="PANTHER" id="PTHR43318:SF1">
    <property type="entry name" value="POLYSACCHARIDE BIOSYNTHESIS PROTEIN EPSC-RELATED"/>
    <property type="match status" value="1"/>
</dbReference>
<dbReference type="PANTHER" id="PTHR43318">
    <property type="entry name" value="UDP-N-ACETYLGLUCOSAMINE 4,6-DEHYDRATASE"/>
    <property type="match status" value="1"/>
</dbReference>
<comment type="similarity">
    <text evidence="1">Belongs to the polysaccharide synthase family.</text>
</comment>
<dbReference type="InterPro" id="IPR051203">
    <property type="entry name" value="Polysaccharide_Synthase-Rel"/>
</dbReference>
<gene>
    <name evidence="3" type="ORF">MNBD_ALPHA08-2229</name>
</gene>
<dbReference type="EMBL" id="UOEC01000103">
    <property type="protein sequence ID" value="VAV92720.1"/>
    <property type="molecule type" value="Genomic_DNA"/>
</dbReference>
<dbReference type="CDD" id="cd05237">
    <property type="entry name" value="UDP_invert_4-6DH_SDR_e"/>
    <property type="match status" value="1"/>
</dbReference>
<evidence type="ECO:0000256" key="1">
    <source>
        <dbReference type="ARBA" id="ARBA00007430"/>
    </source>
</evidence>
<proteinExistence type="inferred from homology"/>
<dbReference type="GO" id="GO:0016829">
    <property type="term" value="F:lyase activity"/>
    <property type="evidence" value="ECO:0007669"/>
    <property type="project" value="UniProtKB-KW"/>
</dbReference>
<name>A0A3B0RI35_9ZZZZ</name>
<protein>
    <submittedName>
        <fullName evidence="3">UDP-N-acetylglucosamine 4,6-dehydratase</fullName>
        <ecNumber evidence="3">4.2.1.135</ecNumber>
    </submittedName>
</protein>
<feature type="domain" description="Polysaccharide biosynthesis protein CapD-like" evidence="2">
    <location>
        <begin position="113"/>
        <end position="406"/>
    </location>
</feature>
<dbReference type="Pfam" id="PF02719">
    <property type="entry name" value="Polysacc_synt_2"/>
    <property type="match status" value="1"/>
</dbReference>
<dbReference type="EC" id="4.2.1.135" evidence="3"/>
<organism evidence="3">
    <name type="scientific">hydrothermal vent metagenome</name>
    <dbReference type="NCBI Taxonomy" id="652676"/>
    <lineage>
        <taxon>unclassified sequences</taxon>
        <taxon>metagenomes</taxon>
        <taxon>ecological metagenomes</taxon>
    </lineage>
</organism>
<evidence type="ECO:0000313" key="3">
    <source>
        <dbReference type="EMBL" id="VAV92720.1"/>
    </source>
</evidence>
<sequence length="450" mass="49666">MAYIDDDPQLSKSVIDGRKVYNRKQIGKIIAKYEIKNILLAIPSSSRREQAEIFSFLKQFDVEVLTVPSLHELASGLATVDQLRVPKVTEILNRSVVDFLDDKAQKDISGNRLLITGAGGSIGSELARQILLAKPESLVLYENSELALYTIERELQTLNESHNTNVSLHAVLGSVGDSQRLTGVFEKYQPQIVFHAAAYKHVPIVEANVLEGIRNNVIGTKTVAETSALMGVKSFVMISTDKAVRPTNVMGASKRLAEIICQDLQEQYPETIFSMVRFGNVLASSGSVIPVFNEQIKNGGPVTVTHPKITRYFMTIPEAAQLVIQASMMADGGDLFVLDMGQPVKVEDMARNMIRLSGLEVKDDDNPDGDIEIIYTGLRPGEKLYEELLIDATATKTSHHKIMRAHEKHLSGKGLQKVLDSLMNAIVENNVANARQTLSRVVEGYRPKNN</sequence>
<dbReference type="SUPFAM" id="SSF51735">
    <property type="entry name" value="NAD(P)-binding Rossmann-fold domains"/>
    <property type="match status" value="1"/>
</dbReference>